<dbReference type="EMBL" id="BK015955">
    <property type="protein sequence ID" value="DAF86946.1"/>
    <property type="molecule type" value="Genomic_DNA"/>
</dbReference>
<organism evidence="1">
    <name type="scientific">Siphoviridae sp. ctvBz3</name>
    <dbReference type="NCBI Taxonomy" id="2825720"/>
    <lineage>
        <taxon>Viruses</taxon>
        <taxon>Duplodnaviria</taxon>
        <taxon>Heunggongvirae</taxon>
        <taxon>Uroviricota</taxon>
        <taxon>Caudoviricetes</taxon>
    </lineage>
</organism>
<name>A0A8S5TXL5_9CAUD</name>
<protein>
    <submittedName>
        <fullName evidence="1">Uncharacterized protein</fullName>
    </submittedName>
</protein>
<accession>A0A8S5TXL5</accession>
<reference evidence="1" key="1">
    <citation type="journal article" date="2021" name="Proc. Natl. Acad. Sci. U.S.A.">
        <title>A Catalog of Tens of Thousands of Viruses from Human Metagenomes Reveals Hidden Associations with Chronic Diseases.</title>
        <authorList>
            <person name="Tisza M.J."/>
            <person name="Buck C.B."/>
        </authorList>
    </citation>
    <scope>NUCLEOTIDE SEQUENCE</scope>
    <source>
        <strain evidence="1">CtvBz3</strain>
    </source>
</reference>
<evidence type="ECO:0000313" key="1">
    <source>
        <dbReference type="EMBL" id="DAF86946.1"/>
    </source>
</evidence>
<proteinExistence type="predicted"/>
<sequence>MILYSISKVDILYLLDSFYRKDIAVSFPYGLLSLCEFSRSLATLGS</sequence>